<organism evidence="1 2">
    <name type="scientific">Rhizobium straminoryzae</name>
    <dbReference type="NCBI Taxonomy" id="1387186"/>
    <lineage>
        <taxon>Bacteria</taxon>
        <taxon>Pseudomonadati</taxon>
        <taxon>Pseudomonadota</taxon>
        <taxon>Alphaproteobacteria</taxon>
        <taxon>Hyphomicrobiales</taxon>
        <taxon>Rhizobiaceae</taxon>
        <taxon>Rhizobium/Agrobacterium group</taxon>
        <taxon>Rhizobium</taxon>
    </lineage>
</organism>
<dbReference type="RefSeq" id="WP_143125693.1">
    <property type="nucleotide sequence ID" value="NZ_VJMG01000035.1"/>
</dbReference>
<comment type="caution">
    <text evidence="1">The sequence shown here is derived from an EMBL/GenBank/DDBJ whole genome shotgun (WGS) entry which is preliminary data.</text>
</comment>
<dbReference type="AlphaFoldDB" id="A0A549T8H3"/>
<protein>
    <submittedName>
        <fullName evidence="1">Uncharacterized protein</fullName>
    </submittedName>
</protein>
<accession>A0A549T8H3</accession>
<gene>
    <name evidence="1" type="ORF">FNA46_13300</name>
</gene>
<keyword evidence="2" id="KW-1185">Reference proteome</keyword>
<evidence type="ECO:0000313" key="1">
    <source>
        <dbReference type="EMBL" id="TRL38168.1"/>
    </source>
</evidence>
<reference evidence="1 2" key="1">
    <citation type="submission" date="2019-07" db="EMBL/GenBank/DDBJ databases">
        <title>Ln-dependent methylotrophs.</title>
        <authorList>
            <person name="Tani A."/>
        </authorList>
    </citation>
    <scope>NUCLEOTIDE SEQUENCE [LARGE SCALE GENOMIC DNA]</scope>
    <source>
        <strain evidence="1 2">SM12</strain>
    </source>
</reference>
<name>A0A549T8H3_9HYPH</name>
<dbReference type="EMBL" id="VJMG01000035">
    <property type="protein sequence ID" value="TRL38168.1"/>
    <property type="molecule type" value="Genomic_DNA"/>
</dbReference>
<evidence type="ECO:0000313" key="2">
    <source>
        <dbReference type="Proteomes" id="UP000316801"/>
    </source>
</evidence>
<proteinExistence type="predicted"/>
<sequence length="134" mass="14314">MKRTRFGSGWRRWRALPPIAVLTGLVILALLGLTGANAQRRVEPLAANAAATARLNGTSSVTDGAHEPRLVLSADFSGRHKARPSGSPEAGLVPVFSISLPEAQDILRLADIRRGFAVNLVASYQPRAPPFQPI</sequence>
<dbReference type="Proteomes" id="UP000316801">
    <property type="component" value="Unassembled WGS sequence"/>
</dbReference>